<sequence>MTSFQQLEHAALELSESQRAALAQRLLLSLRASSSEEDKDEAWLTEANRRARELDAGLVKPVPAEEVREKAKLLTG</sequence>
<dbReference type="Pfam" id="PF09720">
    <property type="entry name" value="Unstab_antitox"/>
    <property type="match status" value="1"/>
</dbReference>
<reference evidence="1 2" key="1">
    <citation type="journal article" date="2023" name="Microorganisms">
        <title>Thiorhodovibrio frisius and Trv. litoralis spp. nov., Two Novel Members from a Clade of Fastidious Purple Sulfur Bacteria That Exhibit Unique Red-Shifted Light-Harvesting Capabilities.</title>
        <authorList>
            <person name="Methner A."/>
            <person name="Kuzyk S.B."/>
            <person name="Petersen J."/>
            <person name="Bauer S."/>
            <person name="Brinkmann H."/>
            <person name="Sichau K."/>
            <person name="Wanner G."/>
            <person name="Wolf J."/>
            <person name="Neumann-Schaal M."/>
            <person name="Henke P."/>
            <person name="Tank M."/>
            <person name="Sproer C."/>
            <person name="Bunk B."/>
            <person name="Overmann J."/>
        </authorList>
    </citation>
    <scope>NUCLEOTIDE SEQUENCE [LARGE SCALE GENOMIC DNA]</scope>
    <source>
        <strain evidence="1 2">DSM 6702</strain>
    </source>
</reference>
<proteinExistence type="predicted"/>
<evidence type="ECO:0000313" key="1">
    <source>
        <dbReference type="EMBL" id="WPL19035.1"/>
    </source>
</evidence>
<evidence type="ECO:0000313" key="2">
    <source>
        <dbReference type="Proteomes" id="UP001432180"/>
    </source>
</evidence>
<keyword evidence="2" id="KW-1185">Reference proteome</keyword>
<name>A0ABZ0SF82_9GAMM</name>
<dbReference type="Proteomes" id="UP001432180">
    <property type="component" value="Chromosome"/>
</dbReference>
<dbReference type="EMBL" id="CP121472">
    <property type="protein sequence ID" value="WPL19035.1"/>
    <property type="molecule type" value="Genomic_DNA"/>
</dbReference>
<dbReference type="RefSeq" id="WP_328984780.1">
    <property type="nucleotide sequence ID" value="NZ_CP121472.1"/>
</dbReference>
<organism evidence="1 2">
    <name type="scientific">Thiorhodovibrio winogradskyi</name>
    <dbReference type="NCBI Taxonomy" id="77007"/>
    <lineage>
        <taxon>Bacteria</taxon>
        <taxon>Pseudomonadati</taxon>
        <taxon>Pseudomonadota</taxon>
        <taxon>Gammaproteobacteria</taxon>
        <taxon>Chromatiales</taxon>
        <taxon>Chromatiaceae</taxon>
        <taxon>Thiorhodovibrio</taxon>
    </lineage>
</organism>
<dbReference type="InterPro" id="IPR013406">
    <property type="entry name" value="CHP02574_addiction_mod"/>
</dbReference>
<protein>
    <submittedName>
        <fullName evidence="1">Addiction module component</fullName>
    </submittedName>
</protein>
<gene>
    <name evidence="1" type="ORF">Thiowin_04139</name>
</gene>
<accession>A0ABZ0SF82</accession>